<dbReference type="SUPFAM" id="SSF55174">
    <property type="entry name" value="Alpha-L RNA-binding motif"/>
    <property type="match status" value="1"/>
</dbReference>
<dbReference type="GO" id="GO:0032259">
    <property type="term" value="P:methylation"/>
    <property type="evidence" value="ECO:0007669"/>
    <property type="project" value="InterPro"/>
</dbReference>
<comment type="similarity">
    <text evidence="2">Belongs to the TlyA family.</text>
</comment>
<proteinExistence type="inferred from homology"/>
<dbReference type="PIRSF" id="PIRSF005578">
    <property type="entry name" value="TlyA"/>
    <property type="match status" value="1"/>
</dbReference>
<evidence type="ECO:0000259" key="3">
    <source>
        <dbReference type="SMART" id="SM00363"/>
    </source>
</evidence>
<evidence type="ECO:0000256" key="1">
    <source>
        <dbReference type="ARBA" id="ARBA00022884"/>
    </source>
</evidence>
<gene>
    <name evidence="4" type="ORF">UFOPK3564_01827</name>
</gene>
<dbReference type="GO" id="GO:0003723">
    <property type="term" value="F:RNA binding"/>
    <property type="evidence" value="ECO:0007669"/>
    <property type="project" value="UniProtKB-KW"/>
</dbReference>
<dbReference type="Pfam" id="PF01479">
    <property type="entry name" value="S4"/>
    <property type="match status" value="1"/>
</dbReference>
<dbReference type="EMBL" id="CAFBMK010000105">
    <property type="protein sequence ID" value="CAB4920898.1"/>
    <property type="molecule type" value="Genomic_DNA"/>
</dbReference>
<dbReference type="InterPro" id="IPR002942">
    <property type="entry name" value="S4_RNA-bd"/>
</dbReference>
<dbReference type="SUPFAM" id="SSF53335">
    <property type="entry name" value="S-adenosyl-L-methionine-dependent methyltransferases"/>
    <property type="match status" value="1"/>
</dbReference>
<dbReference type="PROSITE" id="PS50889">
    <property type="entry name" value="S4"/>
    <property type="match status" value="1"/>
</dbReference>
<accession>A0A6J7HND0</accession>
<dbReference type="Gene3D" id="3.10.290.10">
    <property type="entry name" value="RNA-binding S4 domain"/>
    <property type="match status" value="1"/>
</dbReference>
<reference evidence="4" key="1">
    <citation type="submission" date="2020-05" db="EMBL/GenBank/DDBJ databases">
        <authorList>
            <person name="Chiriac C."/>
            <person name="Salcher M."/>
            <person name="Ghai R."/>
            <person name="Kavagutti S V."/>
        </authorList>
    </citation>
    <scope>NUCLEOTIDE SEQUENCE</scope>
</reference>
<evidence type="ECO:0000313" key="4">
    <source>
        <dbReference type="EMBL" id="CAB4920898.1"/>
    </source>
</evidence>
<dbReference type="GO" id="GO:0008168">
    <property type="term" value="F:methyltransferase activity"/>
    <property type="evidence" value="ECO:0007669"/>
    <property type="project" value="InterPro"/>
</dbReference>
<keyword evidence="1" id="KW-0694">RNA-binding</keyword>
<dbReference type="PANTHER" id="PTHR32319">
    <property type="entry name" value="BACTERIAL HEMOLYSIN-LIKE PROTEIN"/>
    <property type="match status" value="1"/>
</dbReference>
<dbReference type="PANTHER" id="PTHR32319:SF0">
    <property type="entry name" value="BACTERIAL HEMOLYSIN-LIKE PROTEIN"/>
    <property type="match status" value="1"/>
</dbReference>
<dbReference type="AlphaFoldDB" id="A0A6J7HND0"/>
<dbReference type="InterPro" id="IPR047048">
    <property type="entry name" value="TlyA"/>
</dbReference>
<dbReference type="InterPro" id="IPR004538">
    <property type="entry name" value="Hemolysin_A/TlyA"/>
</dbReference>
<organism evidence="4">
    <name type="scientific">freshwater metagenome</name>
    <dbReference type="NCBI Taxonomy" id="449393"/>
    <lineage>
        <taxon>unclassified sequences</taxon>
        <taxon>metagenomes</taxon>
        <taxon>ecological metagenomes</taxon>
    </lineage>
</organism>
<protein>
    <submittedName>
        <fullName evidence="4">Unannotated protein</fullName>
    </submittedName>
</protein>
<feature type="domain" description="RNA-binding S4" evidence="3">
    <location>
        <begin position="4"/>
        <end position="74"/>
    </location>
</feature>
<dbReference type="InterPro" id="IPR029063">
    <property type="entry name" value="SAM-dependent_MTases_sf"/>
</dbReference>
<name>A0A6J7HND0_9ZZZZ</name>
<dbReference type="SMART" id="SM00363">
    <property type="entry name" value="S4"/>
    <property type="match status" value="1"/>
</dbReference>
<dbReference type="Gene3D" id="3.40.50.150">
    <property type="entry name" value="Vaccinia Virus protein VP39"/>
    <property type="match status" value="1"/>
</dbReference>
<sequence>MPKVRLDTLLHQRGLYPSRSAAAAAVLAGAVRLGGPDANPHARPLKPGLQVGEDVEVETAQAARYVSRGGTKLENALDALDVDVAGRRALDVGASTGGFTDCLLQQGAVAVAAVDVAYGELAWSIREDERVTVIERQNARELTREDLPFAPDLVVADVSFISLTKLLPALAGVVDERFDALLMVKPQFELGRGRVGRGGVVREPALRREAIRTVATAAAGVGWSVLAAVSSGLPGPKGNQETFLHLAEAARGGVDDLDALALSAEPEETP</sequence>
<dbReference type="InterPro" id="IPR036986">
    <property type="entry name" value="S4_RNA-bd_sf"/>
</dbReference>
<dbReference type="InterPro" id="IPR002877">
    <property type="entry name" value="RNA_MeTrfase_FtsJ_dom"/>
</dbReference>
<dbReference type="NCBIfam" id="TIGR00478">
    <property type="entry name" value="tly"/>
    <property type="match status" value="1"/>
</dbReference>
<dbReference type="Pfam" id="PF01728">
    <property type="entry name" value="FtsJ"/>
    <property type="match status" value="1"/>
</dbReference>
<evidence type="ECO:0000256" key="2">
    <source>
        <dbReference type="ARBA" id="ARBA00029460"/>
    </source>
</evidence>